<name>A0A0A8ZMM1_ARUDO</name>
<dbReference type="EMBL" id="GBRH01257276">
    <property type="protein sequence ID" value="JAD40619.1"/>
    <property type="molecule type" value="Transcribed_RNA"/>
</dbReference>
<protein>
    <submittedName>
        <fullName evidence="2">Uncharacterized protein</fullName>
    </submittedName>
</protein>
<reference evidence="2" key="1">
    <citation type="submission" date="2014-09" db="EMBL/GenBank/DDBJ databases">
        <authorList>
            <person name="Magalhaes I.L.F."/>
            <person name="Oliveira U."/>
            <person name="Santos F.R."/>
            <person name="Vidigal T.H.D.A."/>
            <person name="Brescovit A.D."/>
            <person name="Santos A.J."/>
        </authorList>
    </citation>
    <scope>NUCLEOTIDE SEQUENCE</scope>
    <source>
        <tissue evidence="2">Shoot tissue taken approximately 20 cm above the soil surface</tissue>
    </source>
</reference>
<organism evidence="2">
    <name type="scientific">Arundo donax</name>
    <name type="common">Giant reed</name>
    <name type="synonym">Donax arundinaceus</name>
    <dbReference type="NCBI Taxonomy" id="35708"/>
    <lineage>
        <taxon>Eukaryota</taxon>
        <taxon>Viridiplantae</taxon>
        <taxon>Streptophyta</taxon>
        <taxon>Embryophyta</taxon>
        <taxon>Tracheophyta</taxon>
        <taxon>Spermatophyta</taxon>
        <taxon>Magnoliopsida</taxon>
        <taxon>Liliopsida</taxon>
        <taxon>Poales</taxon>
        <taxon>Poaceae</taxon>
        <taxon>PACMAD clade</taxon>
        <taxon>Arundinoideae</taxon>
        <taxon>Arundineae</taxon>
        <taxon>Arundo</taxon>
    </lineage>
</organism>
<evidence type="ECO:0000256" key="1">
    <source>
        <dbReference type="SAM" id="MobiDB-lite"/>
    </source>
</evidence>
<dbReference type="AlphaFoldDB" id="A0A0A8ZMM1"/>
<accession>A0A0A8ZMM1</accession>
<proteinExistence type="predicted"/>
<evidence type="ECO:0000313" key="2">
    <source>
        <dbReference type="EMBL" id="JAD40619.1"/>
    </source>
</evidence>
<reference evidence="2" key="2">
    <citation type="journal article" date="2015" name="Data Brief">
        <title>Shoot transcriptome of the giant reed, Arundo donax.</title>
        <authorList>
            <person name="Barrero R.A."/>
            <person name="Guerrero F.D."/>
            <person name="Moolhuijzen P."/>
            <person name="Goolsby J.A."/>
            <person name="Tidwell J."/>
            <person name="Bellgard S.E."/>
            <person name="Bellgard M.I."/>
        </authorList>
    </citation>
    <scope>NUCLEOTIDE SEQUENCE</scope>
    <source>
        <tissue evidence="2">Shoot tissue taken approximately 20 cm above the soil surface</tissue>
    </source>
</reference>
<sequence>MHEGSGCYILTVLRRSCRERRGDRSRRDRRPMPRPPRHRRRRPS</sequence>
<feature type="region of interest" description="Disordered" evidence="1">
    <location>
        <begin position="18"/>
        <end position="44"/>
    </location>
</feature>
<feature type="compositionally biased region" description="Basic residues" evidence="1">
    <location>
        <begin position="35"/>
        <end position="44"/>
    </location>
</feature>